<dbReference type="OrthoDB" id="2456522at2"/>
<organism evidence="2 3">
    <name type="scientific">Rummeliibacillus stabekisii</name>
    <dbReference type="NCBI Taxonomy" id="241244"/>
    <lineage>
        <taxon>Bacteria</taxon>
        <taxon>Bacillati</taxon>
        <taxon>Bacillota</taxon>
        <taxon>Bacilli</taxon>
        <taxon>Bacillales</taxon>
        <taxon>Caryophanaceae</taxon>
        <taxon>Rummeliibacillus</taxon>
    </lineage>
</organism>
<sequence length="395" mass="47551">MITENFNEFFDELENNTQLETEALKNEIQGRNMYIQQLKIEKELLLKEIGIIKKVNNNLLEERKKLRKEIDAKNKIMDFTDGMTVLLNKECILEEKQRVIEHLFRIGIDDENSKIYIEEFIYVLSNCLSLLDVNQSKRIKSLLKKNMDFYHELFSNTTPQTQLKILHMYKVKNWSVLLEHFLERTVQSNSLKRFSDIEGLNLLLYIIYYKKLSQLEQNKMFKLFYHDQNKPLSAKLYKSYHDYSLSKTLRELNKFISIINEEQKNIDLLKGEIMQYFLEKVFTAKEVENYRMFKKYNIQSAEKKTKQFGLNFSELRKFGYQISGRTDEQRWQALNDFVEEYGLEVTVAELSKRIKLKSREEDQKKYSNALCKWNSDLEKLKIQYYRGDFPWPNFE</sequence>
<evidence type="ECO:0000256" key="1">
    <source>
        <dbReference type="SAM" id="Coils"/>
    </source>
</evidence>
<dbReference type="AlphaFoldDB" id="A0A143HD80"/>
<keyword evidence="1" id="KW-0175">Coiled coil</keyword>
<evidence type="ECO:0000313" key="2">
    <source>
        <dbReference type="EMBL" id="AMW99440.1"/>
    </source>
</evidence>
<evidence type="ECO:0000313" key="3">
    <source>
        <dbReference type="Proteomes" id="UP000076021"/>
    </source>
</evidence>
<dbReference type="EMBL" id="CP014806">
    <property type="protein sequence ID" value="AMW99440.1"/>
    <property type="molecule type" value="Genomic_DNA"/>
</dbReference>
<dbReference type="STRING" id="241244.ATY39_08225"/>
<name>A0A143HD80_9BACL</name>
<accession>A0A143HD80</accession>
<dbReference type="RefSeq" id="WP_066788373.1">
    <property type="nucleotide sequence ID" value="NZ_CP014806.1"/>
</dbReference>
<feature type="coiled-coil region" evidence="1">
    <location>
        <begin position="49"/>
        <end position="76"/>
    </location>
</feature>
<dbReference type="Proteomes" id="UP000076021">
    <property type="component" value="Chromosome"/>
</dbReference>
<reference evidence="2 3" key="1">
    <citation type="journal article" date="2016" name="Genome Announc.">
        <title>Whole-Genome Sequence of Rummeliibacillus stabekisii Strain PP9 Isolated from Antarctic Soil.</title>
        <authorList>
            <person name="da Mota F.F."/>
            <person name="Vollu R.E."/>
            <person name="Jurelevicius D."/>
            <person name="Seldin L."/>
        </authorList>
    </citation>
    <scope>NUCLEOTIDE SEQUENCE [LARGE SCALE GENOMIC DNA]</scope>
    <source>
        <strain evidence="2 3">PP9</strain>
    </source>
</reference>
<dbReference type="KEGG" id="rst:ATY39_08225"/>
<protein>
    <submittedName>
        <fullName evidence="2">Uncharacterized protein</fullName>
    </submittedName>
</protein>
<proteinExistence type="predicted"/>
<gene>
    <name evidence="2" type="ORF">ATY39_08225</name>
</gene>
<reference evidence="3" key="2">
    <citation type="submission" date="2016-03" db="EMBL/GenBank/DDBJ databases">
        <authorList>
            <person name="Ploux O."/>
        </authorList>
    </citation>
    <scope>NUCLEOTIDE SEQUENCE [LARGE SCALE GENOMIC DNA]</scope>
    <source>
        <strain evidence="3">PP9</strain>
    </source>
</reference>
<keyword evidence="3" id="KW-1185">Reference proteome</keyword>